<evidence type="ECO:0000313" key="6">
    <source>
        <dbReference type="Proteomes" id="UP001200247"/>
    </source>
</evidence>
<reference evidence="3" key="1">
    <citation type="journal article" date="2017" name="J. Antimicrob. Chemother.">
        <title>Emergence and genomic analysis of MDR Laribacter hongkongensis strain HLGZ1 from Guangzhou, China.</title>
        <authorList>
            <person name="Wu H.K."/>
            <person name="Chen J.H."/>
            <person name="Yang L."/>
            <person name="Li A.R."/>
            <person name="Su D.H."/>
            <person name="Lin Y.P."/>
            <person name="Chen D.Q."/>
        </authorList>
    </citation>
    <scope>NUCLEOTIDE SEQUENCE</scope>
    <source>
        <strain evidence="3">HLGZ1</strain>
    </source>
</reference>
<keyword evidence="2" id="KW-0812">Transmembrane</keyword>
<feature type="transmembrane region" description="Helical" evidence="2">
    <location>
        <begin position="6"/>
        <end position="23"/>
    </location>
</feature>
<dbReference type="EMBL" id="CP022115">
    <property type="protein sequence ID" value="ASJ24526.1"/>
    <property type="molecule type" value="Genomic_DNA"/>
</dbReference>
<reference evidence="3" key="3">
    <citation type="submission" date="2017-06" db="EMBL/GenBank/DDBJ databases">
        <authorList>
            <person name="Kim H.J."/>
            <person name="Triplett B.A."/>
        </authorList>
    </citation>
    <scope>NUCLEOTIDE SEQUENCE</scope>
    <source>
        <strain evidence="3">HLGZ1</strain>
    </source>
</reference>
<dbReference type="Proteomes" id="UP000197424">
    <property type="component" value="Chromosome"/>
</dbReference>
<evidence type="ECO:0000256" key="1">
    <source>
        <dbReference type="SAM" id="MobiDB-lite"/>
    </source>
</evidence>
<evidence type="ECO:0000313" key="3">
    <source>
        <dbReference type="EMBL" id="ASJ24526.1"/>
    </source>
</evidence>
<dbReference type="AlphaFoldDB" id="A0A248LJH7"/>
<evidence type="ECO:0000256" key="2">
    <source>
        <dbReference type="SAM" id="Phobius"/>
    </source>
</evidence>
<reference evidence="5" key="2">
    <citation type="submission" date="2017-06" db="EMBL/GenBank/DDBJ databases">
        <title>Whole genome sequence of Laribacter hongkongensis LHGZ1.</title>
        <authorList>
            <person name="Chen D."/>
            <person name="Wu H."/>
            <person name="Chen J."/>
        </authorList>
    </citation>
    <scope>NUCLEOTIDE SEQUENCE [LARGE SCALE GENOMIC DNA]</scope>
    <source>
        <strain evidence="5">LHGZ1</strain>
    </source>
</reference>
<keyword evidence="2" id="KW-1133">Transmembrane helix</keyword>
<name>A0A248LJH7_9NEIS</name>
<accession>A0A248LJH7</accession>
<evidence type="ECO:0008006" key="7">
    <source>
        <dbReference type="Google" id="ProtNLM"/>
    </source>
</evidence>
<gene>
    <name evidence="4" type="ORF">LH440_00555</name>
    <name evidence="3" type="ORF">LHGZ1_1695</name>
</gene>
<dbReference type="RefSeq" id="WP_012696913.1">
    <property type="nucleotide sequence ID" value="NZ_CP022115.1"/>
</dbReference>
<reference evidence="4 6" key="4">
    <citation type="submission" date="2021-10" db="EMBL/GenBank/DDBJ databases">
        <title>Whole-genome sequencing analysis of Laribacter hongkongensis: virulence gene profiles, carbohydrate-active enzyme prediction, and antimicrobial resistance characterization.</title>
        <authorList>
            <person name="Yuan P."/>
            <person name="Zhan Y."/>
            <person name="Chen D."/>
        </authorList>
    </citation>
    <scope>NUCLEOTIDE SEQUENCE [LARGE SCALE GENOMIC DNA]</scope>
    <source>
        <strain evidence="4 6">W67</strain>
    </source>
</reference>
<dbReference type="Proteomes" id="UP001200247">
    <property type="component" value="Unassembled WGS sequence"/>
</dbReference>
<protein>
    <recommendedName>
        <fullName evidence="7">FeoB-associated Cys-rich membrane protein</fullName>
    </recommendedName>
</protein>
<feature type="compositionally biased region" description="Basic and acidic residues" evidence="1">
    <location>
        <begin position="45"/>
        <end position="55"/>
    </location>
</feature>
<sequence>MLGLKMLGAGALVALLLGIWVVVDRHWQRRCRPGAEPGSSGCHDCQQHDCPSRRS</sequence>
<feature type="region of interest" description="Disordered" evidence="1">
    <location>
        <begin position="33"/>
        <end position="55"/>
    </location>
</feature>
<proteinExistence type="predicted"/>
<organism evidence="3 5">
    <name type="scientific">Laribacter hongkongensis</name>
    <dbReference type="NCBI Taxonomy" id="168471"/>
    <lineage>
        <taxon>Bacteria</taxon>
        <taxon>Pseudomonadati</taxon>
        <taxon>Pseudomonadota</taxon>
        <taxon>Betaproteobacteria</taxon>
        <taxon>Neisseriales</taxon>
        <taxon>Aquaspirillaceae</taxon>
        <taxon>Laribacter</taxon>
    </lineage>
</organism>
<dbReference type="EMBL" id="JAJAXM010000001">
    <property type="protein sequence ID" value="MCG9024412.1"/>
    <property type="molecule type" value="Genomic_DNA"/>
</dbReference>
<dbReference type="GeneID" id="75111079"/>
<keyword evidence="2" id="KW-0472">Membrane</keyword>
<evidence type="ECO:0000313" key="5">
    <source>
        <dbReference type="Proteomes" id="UP000197424"/>
    </source>
</evidence>
<evidence type="ECO:0000313" key="4">
    <source>
        <dbReference type="EMBL" id="MCG9024412.1"/>
    </source>
</evidence>